<dbReference type="PANTHER" id="PTHR31973:SF195">
    <property type="entry name" value="MUDR FAMILY TRANSPOSASE"/>
    <property type="match status" value="1"/>
</dbReference>
<comment type="caution">
    <text evidence="3">The sequence shown here is derived from an EMBL/GenBank/DDBJ whole genome shotgun (WGS) entry which is preliminary data.</text>
</comment>
<feature type="region of interest" description="Disordered" evidence="1">
    <location>
        <begin position="399"/>
        <end position="420"/>
    </location>
</feature>
<reference evidence="3" key="1">
    <citation type="journal article" date="2022" name="Front. Genet.">
        <title>Chromosome-Scale Assembly of the Dendrobium nobile Genome Provides Insights Into the Molecular Mechanism of the Biosynthesis of the Medicinal Active Ingredient of Dendrobium.</title>
        <authorList>
            <person name="Xu Q."/>
            <person name="Niu S.-C."/>
            <person name="Li K.-L."/>
            <person name="Zheng P.-J."/>
            <person name="Zhang X.-J."/>
            <person name="Jia Y."/>
            <person name="Liu Y."/>
            <person name="Niu Y.-X."/>
            <person name="Yu L.-H."/>
            <person name="Chen D.-F."/>
            <person name="Zhang G.-Q."/>
        </authorList>
    </citation>
    <scope>NUCLEOTIDE SEQUENCE</scope>
    <source>
        <tissue evidence="3">Leaf</tissue>
    </source>
</reference>
<sequence length="484" mass="54937">MLLTAVGIDANNGLYPLAFVIVESECVDSWVWFLNQLHILLPVVSTRPDLCIISDRHAGLVRGCREIFPNAAHRHCLRHLCENFKKAVRRMGVVDIEFLCQKMYMAGNTDDPMIFDRCMKDMIKVKADIHQWLVERDVTSWALTYDGGFHYGVMTTNASVSFNGVLKRARGLPIQALVTIIYYNVVALHLRRIEILEGSEIETSRPFAPRVQATLRKIEQEARRCLTFLILLGFMAATGHRGRERRRRPSSVEASTQPSVHIIQPSISLLAGSHRAAHPEQIWAWEHLHVGRPQLHVPFPVQLDGLSVGIRSNEERLREVPVGNVMTYRDELDGLLESQRDFFVSMERRLQPHFGGTEGTPLQVDVNIVGYMCQRLRQQIYIDDAHYFDEADTQVFSPAIPTADPYDAGPSSYPDLGPSQSHFTAKFDVASTPQFVPSSLGEPPVTQQDVSDQDQRHLRTRPLRAPQHFTPGTDAIPHRHKRRH</sequence>
<dbReference type="AlphaFoldDB" id="A0A8T3BI74"/>
<dbReference type="PANTHER" id="PTHR31973">
    <property type="entry name" value="POLYPROTEIN, PUTATIVE-RELATED"/>
    <property type="match status" value="1"/>
</dbReference>
<dbReference type="Proteomes" id="UP000829196">
    <property type="component" value="Unassembled WGS sequence"/>
</dbReference>
<gene>
    <name evidence="3" type="ORF">KFK09_011427</name>
</gene>
<evidence type="ECO:0000259" key="2">
    <source>
        <dbReference type="Pfam" id="PF10551"/>
    </source>
</evidence>
<dbReference type="InterPro" id="IPR018289">
    <property type="entry name" value="MULE_transposase_dom"/>
</dbReference>
<evidence type="ECO:0000256" key="1">
    <source>
        <dbReference type="SAM" id="MobiDB-lite"/>
    </source>
</evidence>
<organism evidence="3 4">
    <name type="scientific">Dendrobium nobile</name>
    <name type="common">Orchid</name>
    <dbReference type="NCBI Taxonomy" id="94219"/>
    <lineage>
        <taxon>Eukaryota</taxon>
        <taxon>Viridiplantae</taxon>
        <taxon>Streptophyta</taxon>
        <taxon>Embryophyta</taxon>
        <taxon>Tracheophyta</taxon>
        <taxon>Spermatophyta</taxon>
        <taxon>Magnoliopsida</taxon>
        <taxon>Liliopsida</taxon>
        <taxon>Asparagales</taxon>
        <taxon>Orchidaceae</taxon>
        <taxon>Epidendroideae</taxon>
        <taxon>Malaxideae</taxon>
        <taxon>Dendrobiinae</taxon>
        <taxon>Dendrobium</taxon>
    </lineage>
</organism>
<dbReference type="EMBL" id="JAGYWB010000009">
    <property type="protein sequence ID" value="KAI0510818.1"/>
    <property type="molecule type" value="Genomic_DNA"/>
</dbReference>
<dbReference type="OrthoDB" id="660475at2759"/>
<accession>A0A8T3BI74</accession>
<keyword evidence="4" id="KW-1185">Reference proteome</keyword>
<evidence type="ECO:0000313" key="4">
    <source>
        <dbReference type="Proteomes" id="UP000829196"/>
    </source>
</evidence>
<protein>
    <recommendedName>
        <fullName evidence="2">MULE transposase domain-containing protein</fullName>
    </recommendedName>
</protein>
<dbReference type="Pfam" id="PF10551">
    <property type="entry name" value="MULE"/>
    <property type="match status" value="1"/>
</dbReference>
<feature type="domain" description="MULE transposase" evidence="2">
    <location>
        <begin position="2"/>
        <end position="83"/>
    </location>
</feature>
<name>A0A8T3BI74_DENNO</name>
<proteinExistence type="predicted"/>
<feature type="region of interest" description="Disordered" evidence="1">
    <location>
        <begin position="434"/>
        <end position="484"/>
    </location>
</feature>
<evidence type="ECO:0000313" key="3">
    <source>
        <dbReference type="EMBL" id="KAI0510818.1"/>
    </source>
</evidence>